<reference evidence="4" key="4">
    <citation type="submission" date="2018-06" db="EMBL/GenBank/DDBJ databases">
        <title>Serratia marcescens genome sequencing and assembly.</title>
        <authorList>
            <person name="Martins R.C.R."/>
            <person name="Perdigao-Neto L.V."/>
            <person name="Costa S.F."/>
            <person name="Levin A.S.S."/>
        </authorList>
    </citation>
    <scope>NUCLEOTIDE SEQUENCE</scope>
    <source>
        <strain evidence="4">1283</strain>
    </source>
</reference>
<dbReference type="Proteomes" id="UP000050489">
    <property type="component" value="Unassembled WGS sequence"/>
</dbReference>
<reference evidence="5" key="1">
    <citation type="submission" date="2016-04" db="EMBL/GenBank/DDBJ databases">
        <authorList>
            <person name="Osei Sekyere J."/>
            <person name="Sivertsen A."/>
            <person name="Pedersen A.T."/>
            <person name="Sundsfjord A."/>
        </authorList>
    </citation>
    <scope>NUCLEOTIDE SEQUENCE [LARGE SCALE GENOMIC DNA]</scope>
    <source>
        <strain evidence="5">945174350</strain>
    </source>
</reference>
<feature type="chain" id="PRO_5044542570" evidence="1">
    <location>
        <begin position="23"/>
        <end position="98"/>
    </location>
</feature>
<keyword evidence="1" id="KW-0732">Signal</keyword>
<gene>
    <name evidence="3" type="ORF">AN695_0217710</name>
    <name evidence="2" type="ORF">DKC05_26840</name>
    <name evidence="4" type="ORF">DMW51_28150</name>
</gene>
<dbReference type="Pfam" id="PF07383">
    <property type="entry name" value="DUF1496"/>
    <property type="match status" value="1"/>
</dbReference>
<dbReference type="EMBL" id="QJQB01000629">
    <property type="protein sequence ID" value="PYA54434.1"/>
    <property type="molecule type" value="Genomic_DNA"/>
</dbReference>
<dbReference type="AlphaFoldDB" id="A0A0G3STS0"/>
<evidence type="ECO:0000256" key="1">
    <source>
        <dbReference type="SAM" id="SignalP"/>
    </source>
</evidence>
<dbReference type="EMBL" id="LJEX02000099">
    <property type="protein sequence ID" value="OCO84260.1"/>
    <property type="molecule type" value="Genomic_DNA"/>
</dbReference>
<evidence type="ECO:0000313" key="5">
    <source>
        <dbReference type="Proteomes" id="UP000050489"/>
    </source>
</evidence>
<dbReference type="InterPro" id="IPR009971">
    <property type="entry name" value="DUF1496"/>
</dbReference>
<sequence length="98" mass="10562">MKRGLSRVLAAAALMFSGLAVANRGDVDVVLPVSPEIWGTAKSGVNPPPAQPCNRCCVYQNQNYSEGAVLKVEGEVLQCVREPNTIGTNPLIWVRLKK</sequence>
<reference evidence="2 6" key="3">
    <citation type="submission" date="2018-05" db="EMBL/GenBank/DDBJ databases">
        <title>Klebsiella quasipneumonaiae provides a window into carbapenemase gene transfer, plasmid rearrangements and nosocomial acquisition from the hospital environment.</title>
        <authorList>
            <person name="Mathers A.J."/>
            <person name="Vegesana K."/>
            <person name="Stoesser N."/>
            <person name="Crook D."/>
            <person name="Vaughan A."/>
            <person name="Barry K."/>
            <person name="Parikh H."/>
            <person name="Sebra R."/>
            <person name="Kotay S."/>
            <person name="Walker A.S."/>
            <person name="Sheppard A.E."/>
        </authorList>
    </citation>
    <scope>NUCLEOTIDE SEQUENCE [LARGE SCALE GENOMIC DNA]</scope>
    <source>
        <strain evidence="2 6">CAV1761</strain>
    </source>
</reference>
<evidence type="ECO:0000313" key="6">
    <source>
        <dbReference type="Proteomes" id="UP000245399"/>
    </source>
</evidence>
<protein>
    <submittedName>
        <fullName evidence="2">DUF1496 domain-containing protein</fullName>
    </submittedName>
</protein>
<name>A0A0G3STS0_SERMA</name>
<evidence type="ECO:0000313" key="4">
    <source>
        <dbReference type="EMBL" id="PYA54434.1"/>
    </source>
</evidence>
<keyword evidence="7" id="KW-1185">Reference proteome</keyword>
<dbReference type="Proteomes" id="UP000245399">
    <property type="component" value="Chromosome"/>
</dbReference>
<organism evidence="3 5">
    <name type="scientific">Serratia marcescens</name>
    <dbReference type="NCBI Taxonomy" id="615"/>
    <lineage>
        <taxon>Bacteria</taxon>
        <taxon>Pseudomonadati</taxon>
        <taxon>Pseudomonadota</taxon>
        <taxon>Gammaproteobacteria</taxon>
        <taxon>Enterobacterales</taxon>
        <taxon>Yersiniaceae</taxon>
        <taxon>Serratia</taxon>
    </lineage>
</organism>
<evidence type="ECO:0000313" key="3">
    <source>
        <dbReference type="EMBL" id="OCO84260.1"/>
    </source>
</evidence>
<dbReference type="Proteomes" id="UP000247823">
    <property type="component" value="Unassembled WGS sequence"/>
</dbReference>
<evidence type="ECO:0000313" key="7">
    <source>
        <dbReference type="Proteomes" id="UP000247823"/>
    </source>
</evidence>
<evidence type="ECO:0000313" key="2">
    <source>
        <dbReference type="EMBL" id="AWL71008.1"/>
    </source>
</evidence>
<dbReference type="RefSeq" id="WP_038877227.1">
    <property type="nucleotide sequence ID" value="NZ_CABMHU010000127.1"/>
</dbReference>
<accession>A0A0G3STS0</accession>
<proteinExistence type="predicted"/>
<reference evidence="4" key="5">
    <citation type="submission" date="2018-06" db="EMBL/GenBank/DDBJ databases">
        <authorList>
            <person name="Martins R.C."/>
            <person name="Perdigao-Neto L.V."/>
            <person name="Costa S.F."/>
            <person name="Levin A.S.S."/>
        </authorList>
    </citation>
    <scope>NUCLEOTIDE SEQUENCE</scope>
    <source>
        <strain evidence="4">1283</strain>
    </source>
</reference>
<feature type="signal peptide" evidence="1">
    <location>
        <begin position="1"/>
        <end position="22"/>
    </location>
</feature>
<dbReference type="EMBL" id="CP029449">
    <property type="protein sequence ID" value="AWL71008.1"/>
    <property type="molecule type" value="Genomic_DNA"/>
</dbReference>
<reference evidence="3" key="2">
    <citation type="journal article" date="2017" name="PLoS ONE">
        <title>Genomic and phenotypic characterisation of fluoroquinolone resistance mechanisms in Enterobacteriaceae in Durban, South Africa.</title>
        <authorList>
            <person name="Osei Sekyere J."/>
            <person name="Amoako D.G."/>
        </authorList>
    </citation>
    <scope>NUCLEOTIDE SEQUENCE</scope>
    <source>
        <strain evidence="3">945174350</strain>
    </source>
</reference>